<feature type="region of interest" description="Disordered" evidence="1">
    <location>
        <begin position="101"/>
        <end position="141"/>
    </location>
</feature>
<dbReference type="InterPro" id="IPR052763">
    <property type="entry name" value="DnaJ_C4"/>
</dbReference>
<evidence type="ECO:0000313" key="7">
    <source>
        <dbReference type="RefSeq" id="XP_054851218.1"/>
    </source>
</evidence>
<name>A0AA97K481_EUBMA</name>
<keyword evidence="2" id="KW-0472">Membrane</keyword>
<gene>
    <name evidence="5 6 7" type="primary">DNAJC4</name>
</gene>
<reference evidence="5 6" key="1">
    <citation type="submission" date="2025-04" db="UniProtKB">
        <authorList>
            <consortium name="RefSeq"/>
        </authorList>
    </citation>
    <scope>IDENTIFICATION</scope>
    <source>
        <tissue evidence="5 6">Blood</tissue>
    </source>
</reference>
<dbReference type="RefSeq" id="XP_054851208.1">
    <property type="nucleotide sequence ID" value="XM_054995233.1"/>
</dbReference>
<dbReference type="CTD" id="3338"/>
<dbReference type="Gene3D" id="1.10.287.110">
    <property type="entry name" value="DnaJ domain"/>
    <property type="match status" value="1"/>
</dbReference>
<dbReference type="GeneID" id="129340427"/>
<dbReference type="PRINTS" id="PR00625">
    <property type="entry name" value="JDOMAIN"/>
</dbReference>
<dbReference type="Proteomes" id="UP001190640">
    <property type="component" value="Chromosome 1"/>
</dbReference>
<accession>A0AA97K481</accession>
<dbReference type="AlphaFoldDB" id="A0AA97K481"/>
<organism evidence="4 5">
    <name type="scientific">Eublepharis macularius</name>
    <name type="common">Leopard gecko</name>
    <name type="synonym">Cyrtodactylus macularius</name>
    <dbReference type="NCBI Taxonomy" id="481883"/>
    <lineage>
        <taxon>Eukaryota</taxon>
        <taxon>Metazoa</taxon>
        <taxon>Chordata</taxon>
        <taxon>Craniata</taxon>
        <taxon>Vertebrata</taxon>
        <taxon>Euteleostomi</taxon>
        <taxon>Lepidosauria</taxon>
        <taxon>Squamata</taxon>
        <taxon>Bifurcata</taxon>
        <taxon>Gekkota</taxon>
        <taxon>Eublepharidae</taxon>
        <taxon>Eublepharinae</taxon>
        <taxon>Eublepharis</taxon>
    </lineage>
</organism>
<dbReference type="SMART" id="SM00271">
    <property type="entry name" value="DnaJ"/>
    <property type="match status" value="1"/>
</dbReference>
<evidence type="ECO:0000313" key="4">
    <source>
        <dbReference type="Proteomes" id="UP001190640"/>
    </source>
</evidence>
<evidence type="ECO:0000313" key="6">
    <source>
        <dbReference type="RefSeq" id="XP_054851208.1"/>
    </source>
</evidence>
<sequence length="273" mass="31731">MTSAIPYLICRCYQQCQSARHRAFSTTLCSWSPTRNSNYYDLLGIKQDATLEEVKQAFFRKSKKLHPDSDPSNPDLHSQFVKLHEAYKVLSKESSRRCYDRLRTAQGPQSSSGSYHSSPKRQPFDFGSFGARQGMRRESDPNENVRYWQQFHKPPVESFSGPELEEKQRLNRRLFGYCLLMMLGSLLVHYVGYRKLEEAHNHFMDEKDRVITQIYNENKERARSISLQEQQELLRQKRAEFAQRYGIRHGQLPRTTGASDSVKDPPAPSSTAK</sequence>
<evidence type="ECO:0000259" key="3">
    <source>
        <dbReference type="PROSITE" id="PS50076"/>
    </source>
</evidence>
<proteinExistence type="predicted"/>
<keyword evidence="2" id="KW-1133">Transmembrane helix</keyword>
<feature type="region of interest" description="Disordered" evidence="1">
    <location>
        <begin position="245"/>
        <end position="273"/>
    </location>
</feature>
<dbReference type="PROSITE" id="PS50076">
    <property type="entry name" value="DNAJ_2"/>
    <property type="match status" value="1"/>
</dbReference>
<keyword evidence="2" id="KW-0812">Transmembrane</keyword>
<dbReference type="Pfam" id="PF00226">
    <property type="entry name" value="DnaJ"/>
    <property type="match status" value="1"/>
</dbReference>
<dbReference type="PANTHER" id="PTHR44825">
    <property type="match status" value="1"/>
</dbReference>
<dbReference type="KEGG" id="emc:129340427"/>
<evidence type="ECO:0000256" key="2">
    <source>
        <dbReference type="SAM" id="Phobius"/>
    </source>
</evidence>
<feature type="domain" description="J" evidence="3">
    <location>
        <begin position="38"/>
        <end position="103"/>
    </location>
</feature>
<dbReference type="InterPro" id="IPR036869">
    <property type="entry name" value="J_dom_sf"/>
</dbReference>
<feature type="transmembrane region" description="Helical" evidence="2">
    <location>
        <begin position="174"/>
        <end position="193"/>
    </location>
</feature>
<dbReference type="RefSeq" id="XP_054851218.1">
    <property type="nucleotide sequence ID" value="XM_054995243.1"/>
</dbReference>
<dbReference type="PANTHER" id="PTHR44825:SF1">
    <property type="entry name" value="DNAJ HOMOLOG SUBFAMILY C MEMBER 4"/>
    <property type="match status" value="1"/>
</dbReference>
<dbReference type="RefSeq" id="XP_054851200.1">
    <property type="nucleotide sequence ID" value="XM_054995225.1"/>
</dbReference>
<dbReference type="InterPro" id="IPR001623">
    <property type="entry name" value="DnaJ_domain"/>
</dbReference>
<protein>
    <submittedName>
        <fullName evidence="5 6">DnaJ homolog subfamily C member 4 isoform X1</fullName>
    </submittedName>
</protein>
<evidence type="ECO:0000313" key="5">
    <source>
        <dbReference type="RefSeq" id="XP_054851200.1"/>
    </source>
</evidence>
<keyword evidence="4" id="KW-1185">Reference proteome</keyword>
<evidence type="ECO:0000256" key="1">
    <source>
        <dbReference type="SAM" id="MobiDB-lite"/>
    </source>
</evidence>
<dbReference type="SUPFAM" id="SSF46565">
    <property type="entry name" value="Chaperone J-domain"/>
    <property type="match status" value="1"/>
</dbReference>
<dbReference type="CDD" id="cd06257">
    <property type="entry name" value="DnaJ"/>
    <property type="match status" value="1"/>
</dbReference>